<reference evidence="2" key="1">
    <citation type="submission" date="2023-06" db="EMBL/GenBank/DDBJ databases">
        <title>Genome-scale phylogeny and comparative genomics of the fungal order Sordariales.</title>
        <authorList>
            <consortium name="Lawrence Berkeley National Laboratory"/>
            <person name="Hensen N."/>
            <person name="Bonometti L."/>
            <person name="Westerberg I."/>
            <person name="Brannstrom I.O."/>
            <person name="Guillou S."/>
            <person name="Cros-Aarteil S."/>
            <person name="Calhoun S."/>
            <person name="Haridas S."/>
            <person name="Kuo A."/>
            <person name="Mondo S."/>
            <person name="Pangilinan J."/>
            <person name="Riley R."/>
            <person name="Labutti K."/>
            <person name="Andreopoulos B."/>
            <person name="Lipzen A."/>
            <person name="Chen C."/>
            <person name="Yanf M."/>
            <person name="Daum C."/>
            <person name="Ng V."/>
            <person name="Clum A."/>
            <person name="Steindorff A."/>
            <person name="Ohm R."/>
            <person name="Martin F."/>
            <person name="Silar P."/>
            <person name="Natvig D."/>
            <person name="Lalanne C."/>
            <person name="Gautier V."/>
            <person name="Ament-Velasquez S.L."/>
            <person name="Kruys A."/>
            <person name="Hutchinson M.I."/>
            <person name="Powell A.J."/>
            <person name="Barry K."/>
            <person name="Miller A.N."/>
            <person name="Grigoriev I.V."/>
            <person name="Debuchy R."/>
            <person name="Gladieux P."/>
            <person name="Thoren M.H."/>
            <person name="Johannesson H."/>
        </authorList>
    </citation>
    <scope>NUCLEOTIDE SEQUENCE</scope>
    <source>
        <strain evidence="2">SMH4607-1</strain>
    </source>
</reference>
<dbReference type="Pfam" id="PF21762">
    <property type="entry name" value="DEDDh_C"/>
    <property type="match status" value="1"/>
</dbReference>
<feature type="domain" description="Gfd2/YDR514C-like C-terminal" evidence="1">
    <location>
        <begin position="41"/>
        <end position="226"/>
    </location>
</feature>
<evidence type="ECO:0000313" key="3">
    <source>
        <dbReference type="Proteomes" id="UP001172102"/>
    </source>
</evidence>
<dbReference type="AlphaFoldDB" id="A0AA39ZSM1"/>
<dbReference type="GO" id="GO:0005634">
    <property type="term" value="C:nucleus"/>
    <property type="evidence" value="ECO:0007669"/>
    <property type="project" value="TreeGrafter"/>
</dbReference>
<dbReference type="InterPro" id="IPR048519">
    <property type="entry name" value="Gfd2/YDR514C-like_C"/>
</dbReference>
<accession>A0AA39ZSM1</accession>
<evidence type="ECO:0000313" key="2">
    <source>
        <dbReference type="EMBL" id="KAK0702729.1"/>
    </source>
</evidence>
<dbReference type="EMBL" id="JAUKUA010000008">
    <property type="protein sequence ID" value="KAK0702729.1"/>
    <property type="molecule type" value="Genomic_DNA"/>
</dbReference>
<comment type="caution">
    <text evidence="2">The sequence shown here is derived from an EMBL/GenBank/DDBJ whole genome shotgun (WGS) entry which is preliminary data.</text>
</comment>
<organism evidence="2 3">
    <name type="scientific">Lasiosphaeris hirsuta</name>
    <dbReference type="NCBI Taxonomy" id="260670"/>
    <lineage>
        <taxon>Eukaryota</taxon>
        <taxon>Fungi</taxon>
        <taxon>Dikarya</taxon>
        <taxon>Ascomycota</taxon>
        <taxon>Pezizomycotina</taxon>
        <taxon>Sordariomycetes</taxon>
        <taxon>Sordariomycetidae</taxon>
        <taxon>Sordariales</taxon>
        <taxon>Lasiosphaeriaceae</taxon>
        <taxon>Lasiosphaeris</taxon>
    </lineage>
</organism>
<proteinExistence type="predicted"/>
<dbReference type="Proteomes" id="UP001172102">
    <property type="component" value="Unassembled WGS sequence"/>
</dbReference>
<dbReference type="PANTHER" id="PTHR28083">
    <property type="entry name" value="GOOD FOR FULL DBP5 ACTIVITY PROTEIN 2"/>
    <property type="match status" value="1"/>
</dbReference>
<evidence type="ECO:0000259" key="1">
    <source>
        <dbReference type="Pfam" id="PF21762"/>
    </source>
</evidence>
<keyword evidence="3" id="KW-1185">Reference proteome</keyword>
<dbReference type="PANTHER" id="PTHR28083:SF1">
    <property type="entry name" value="GOOD FOR FULL DBP5 ACTIVITY PROTEIN 2"/>
    <property type="match status" value="1"/>
</dbReference>
<protein>
    <recommendedName>
        <fullName evidence="1">Gfd2/YDR514C-like C-terminal domain-containing protein</fullName>
    </recommendedName>
</protein>
<sequence length="378" mass="42053">MRYTQDTSRLKFRTKQWQSLWESNVSNLAALKDVFQSSASTFVAIDTEGYHSKGDIGVTEIGIAVLPHRDQVPAGNATKNLETFFDKSSIQSHSFRIQGRERREKGRDAYQFGESRHIEPREIEPVLVSLFASLKDQFQHLVLVGFDLSSEFMFLASDLHTITPFVSSWVDLQELVADISGSKTSKPSMRYPLLALGFPSGGLSVPNKSQHSAGNDAVRELAILVKLLGLPESSIPPQIHKTSSQASRSRPLRMFWDSCRPRPKELYPFIATVHLTGGKLTCIIKNLEGLQRIFAKYEPTAVGMVKNGNYGWVCLPSADRLAQFFEEIESLEVEGMAWNVTTDYDHDAGLEGSPVGAMTLAQLRAAKAAEQKAEMDNK</sequence>
<dbReference type="InterPro" id="IPR040151">
    <property type="entry name" value="Gfd2/YDR514C-like"/>
</dbReference>
<name>A0AA39ZSM1_9PEZI</name>
<gene>
    <name evidence="2" type="ORF">B0H67DRAFT_675898</name>
</gene>